<proteinExistence type="inferred from homology"/>
<evidence type="ECO:0000256" key="4">
    <source>
        <dbReference type="ARBA" id="ARBA00016612"/>
    </source>
</evidence>
<name>A0A8T9JAH1_9MYRI</name>
<accession>A0A8T9JAH1</accession>
<evidence type="ECO:0000256" key="7">
    <source>
        <dbReference type="ARBA" id="ARBA00022692"/>
    </source>
</evidence>
<keyword evidence="14 16" id="KW-0472">Membrane</keyword>
<evidence type="ECO:0000256" key="10">
    <source>
        <dbReference type="ARBA" id="ARBA00022989"/>
    </source>
</evidence>
<dbReference type="InterPro" id="IPR039428">
    <property type="entry name" value="NUOK/Mnh_C1-like"/>
</dbReference>
<evidence type="ECO:0000256" key="3">
    <source>
        <dbReference type="ARBA" id="ARBA00012944"/>
    </source>
</evidence>
<evidence type="ECO:0000256" key="5">
    <source>
        <dbReference type="ARBA" id="ARBA00022448"/>
    </source>
</evidence>
<dbReference type="GO" id="GO:0005743">
    <property type="term" value="C:mitochondrial inner membrane"/>
    <property type="evidence" value="ECO:0007669"/>
    <property type="project" value="UniProtKB-SubCell"/>
</dbReference>
<dbReference type="InterPro" id="IPR001133">
    <property type="entry name" value="NADH_UbQ_OxRdtase_chain4L/K"/>
</dbReference>
<keyword evidence="11 16" id="KW-0520">NAD</keyword>
<evidence type="ECO:0000256" key="8">
    <source>
        <dbReference type="ARBA" id="ARBA00022967"/>
    </source>
</evidence>
<keyword evidence="16" id="KW-0999">Mitochondrion inner membrane</keyword>
<keyword evidence="8 16" id="KW-1278">Translocase</keyword>
<evidence type="ECO:0000256" key="15">
    <source>
        <dbReference type="ARBA" id="ARBA00049551"/>
    </source>
</evidence>
<keyword evidence="12 16" id="KW-0830">Ubiquinone</keyword>
<comment type="catalytic activity">
    <reaction evidence="15 16">
        <text>a ubiquinone + NADH + 5 H(+)(in) = a ubiquinol + NAD(+) + 4 H(+)(out)</text>
        <dbReference type="Rhea" id="RHEA:29091"/>
        <dbReference type="Rhea" id="RHEA-COMP:9565"/>
        <dbReference type="Rhea" id="RHEA-COMP:9566"/>
        <dbReference type="ChEBI" id="CHEBI:15378"/>
        <dbReference type="ChEBI" id="CHEBI:16389"/>
        <dbReference type="ChEBI" id="CHEBI:17976"/>
        <dbReference type="ChEBI" id="CHEBI:57540"/>
        <dbReference type="ChEBI" id="CHEBI:57945"/>
        <dbReference type="EC" id="7.1.1.2"/>
    </reaction>
</comment>
<gene>
    <name evidence="17" type="primary">ND4L</name>
</gene>
<protein>
    <recommendedName>
        <fullName evidence="4 16">NADH-ubiquinone oxidoreductase chain 4L</fullName>
        <ecNumber evidence="3 16">7.1.1.2</ecNumber>
    </recommendedName>
</protein>
<feature type="transmembrane region" description="Helical" evidence="16">
    <location>
        <begin position="21"/>
        <end position="44"/>
    </location>
</feature>
<dbReference type="EMBL" id="MT394505">
    <property type="protein sequence ID" value="UOF70229.1"/>
    <property type="molecule type" value="Genomic_DNA"/>
</dbReference>
<dbReference type="GO" id="GO:0030964">
    <property type="term" value="C:NADH dehydrogenase complex"/>
    <property type="evidence" value="ECO:0007669"/>
    <property type="project" value="TreeGrafter"/>
</dbReference>
<reference evidence="17" key="1">
    <citation type="submission" date="2020-04" db="EMBL/GenBank/DDBJ databases">
        <title>Complete mitochondrial genomes from museum specimens uncover millipede evolution in the Eastern Arc Mountains.</title>
        <authorList>
            <person name="Margaryan A."/>
        </authorList>
    </citation>
    <scope>NUCLEOTIDE SEQUENCE</scope>
</reference>
<comment type="function">
    <text evidence="16">Core subunit of the mitochondrial membrane respiratory chain NADH dehydrogenase (Complex I) which catalyzes electron transfer from NADH through the respiratory chain, using ubiquinone as an electron acceptor.</text>
</comment>
<comment type="similarity">
    <text evidence="2 16">Belongs to the complex I subunit 4L family.</text>
</comment>
<keyword evidence="6 16" id="KW-0679">Respiratory chain</keyword>
<evidence type="ECO:0000256" key="14">
    <source>
        <dbReference type="ARBA" id="ARBA00023136"/>
    </source>
</evidence>
<evidence type="ECO:0000256" key="13">
    <source>
        <dbReference type="ARBA" id="ARBA00023128"/>
    </source>
</evidence>
<evidence type="ECO:0000256" key="6">
    <source>
        <dbReference type="ARBA" id="ARBA00022660"/>
    </source>
</evidence>
<evidence type="ECO:0000256" key="16">
    <source>
        <dbReference type="RuleBase" id="RU004419"/>
    </source>
</evidence>
<keyword evidence="7 16" id="KW-0812">Transmembrane</keyword>
<feature type="transmembrane region" description="Helical" evidence="16">
    <location>
        <begin position="50"/>
        <end position="75"/>
    </location>
</feature>
<organism evidence="17">
    <name type="scientific">Tropostreptus sigmatospinus</name>
    <dbReference type="NCBI Taxonomy" id="2931685"/>
    <lineage>
        <taxon>Eukaryota</taxon>
        <taxon>Metazoa</taxon>
        <taxon>Ecdysozoa</taxon>
        <taxon>Arthropoda</taxon>
        <taxon>Myriapoda</taxon>
        <taxon>Diplopoda</taxon>
        <taxon>Helminthomorpha</taxon>
        <taxon>Spirostreptida</taxon>
        <taxon>Spirostreptidae</taxon>
        <taxon>Tropostreptus</taxon>
    </lineage>
</organism>
<geneLocation type="mitochondrion" evidence="17"/>
<dbReference type="GO" id="GO:0042773">
    <property type="term" value="P:ATP synthesis coupled electron transport"/>
    <property type="evidence" value="ECO:0007669"/>
    <property type="project" value="UniProtKB-UniRule"/>
</dbReference>
<dbReference type="PANTHER" id="PTHR11434">
    <property type="entry name" value="NADH-UBIQUINONE OXIDOREDUCTASE SUBUNIT ND4L"/>
    <property type="match status" value="1"/>
</dbReference>
<dbReference type="Gene3D" id="1.10.287.3510">
    <property type="match status" value="1"/>
</dbReference>
<keyword evidence="13 16" id="KW-0496">Mitochondrion</keyword>
<dbReference type="AlphaFoldDB" id="A0A8T9JAH1"/>
<evidence type="ECO:0000256" key="9">
    <source>
        <dbReference type="ARBA" id="ARBA00022982"/>
    </source>
</evidence>
<keyword evidence="9 16" id="KW-0249">Electron transport</keyword>
<sequence>MVMYFLVMSGFFSFVSVRKHVLNMLLSLEFIMLGLIVGLAGVFMEVEAESYFILYFLTFAACEGALGLSIVVALIRTHGSDFFYNFNILEC</sequence>
<keyword evidence="5 16" id="KW-0813">Transport</keyword>
<evidence type="ECO:0000256" key="12">
    <source>
        <dbReference type="ARBA" id="ARBA00023075"/>
    </source>
</evidence>
<comment type="subcellular location">
    <subcellularLocation>
        <location evidence="16">Mitochondrion inner membrane</location>
        <topology evidence="16">Multi-pass membrane protein</topology>
    </subcellularLocation>
    <subcellularLocation>
        <location evidence="1">Mitochondrion membrane</location>
        <topology evidence="1">Multi-pass membrane protein</topology>
    </subcellularLocation>
</comment>
<dbReference type="GO" id="GO:0008137">
    <property type="term" value="F:NADH dehydrogenase (ubiquinone) activity"/>
    <property type="evidence" value="ECO:0007669"/>
    <property type="project" value="UniProtKB-EC"/>
</dbReference>
<evidence type="ECO:0000256" key="11">
    <source>
        <dbReference type="ARBA" id="ARBA00023027"/>
    </source>
</evidence>
<dbReference type="GO" id="GO:0016651">
    <property type="term" value="F:oxidoreductase activity, acting on NAD(P)H"/>
    <property type="evidence" value="ECO:0007669"/>
    <property type="project" value="InterPro"/>
</dbReference>
<dbReference type="Pfam" id="PF00420">
    <property type="entry name" value="Oxidored_q2"/>
    <property type="match status" value="1"/>
</dbReference>
<keyword evidence="10 16" id="KW-1133">Transmembrane helix</keyword>
<evidence type="ECO:0000256" key="2">
    <source>
        <dbReference type="ARBA" id="ARBA00010519"/>
    </source>
</evidence>
<dbReference type="PANTHER" id="PTHR11434:SF0">
    <property type="entry name" value="NADH-UBIQUINONE OXIDOREDUCTASE CHAIN 4L"/>
    <property type="match status" value="1"/>
</dbReference>
<evidence type="ECO:0000313" key="17">
    <source>
        <dbReference type="EMBL" id="UOF70229.1"/>
    </source>
</evidence>
<dbReference type="EC" id="7.1.1.2" evidence="3 16"/>
<evidence type="ECO:0000256" key="1">
    <source>
        <dbReference type="ARBA" id="ARBA00004225"/>
    </source>
</evidence>